<feature type="transmembrane region" description="Helical" evidence="8">
    <location>
        <begin position="205"/>
        <end position="227"/>
    </location>
</feature>
<dbReference type="RefSeq" id="WP_123799020.1">
    <property type="nucleotide sequence ID" value="NZ_RMVG01000002.1"/>
</dbReference>
<dbReference type="PANTHER" id="PTHR36838">
    <property type="entry name" value="AUXIN EFFLUX CARRIER FAMILY PROTEIN"/>
    <property type="match status" value="1"/>
</dbReference>
<dbReference type="GO" id="GO:0055085">
    <property type="term" value="P:transmembrane transport"/>
    <property type="evidence" value="ECO:0007669"/>
    <property type="project" value="InterPro"/>
</dbReference>
<reference evidence="9 10" key="1">
    <citation type="submission" date="2018-11" db="EMBL/GenBank/DDBJ databases">
        <title>Whole genome sequencing of Pantoea sp. RIT388.</title>
        <authorList>
            <person name="Gan H.M."/>
            <person name="Hudson A.O."/>
        </authorList>
    </citation>
    <scope>NUCLEOTIDE SEQUENCE [LARGE SCALE GENOMIC DNA]</scope>
    <source>
        <strain evidence="9 10">RIT388</strain>
    </source>
</reference>
<organism evidence="9 10">
    <name type="scientific">Candidatus Pantoea deserta</name>
    <dbReference type="NCBI Taxonomy" id="1869313"/>
    <lineage>
        <taxon>Bacteria</taxon>
        <taxon>Pseudomonadati</taxon>
        <taxon>Pseudomonadota</taxon>
        <taxon>Gammaproteobacteria</taxon>
        <taxon>Enterobacterales</taxon>
        <taxon>Erwiniaceae</taxon>
        <taxon>Pantoea</taxon>
    </lineage>
</organism>
<feature type="transmembrane region" description="Helical" evidence="8">
    <location>
        <begin position="35"/>
        <end position="53"/>
    </location>
</feature>
<feature type="transmembrane region" description="Helical" evidence="8">
    <location>
        <begin position="65"/>
        <end position="85"/>
    </location>
</feature>
<proteinExistence type="inferred from homology"/>
<keyword evidence="7 8" id="KW-0472">Membrane</keyword>
<feature type="transmembrane region" description="Helical" evidence="8">
    <location>
        <begin position="129"/>
        <end position="150"/>
    </location>
</feature>
<feature type="transmembrane region" description="Helical" evidence="8">
    <location>
        <begin position="181"/>
        <end position="199"/>
    </location>
</feature>
<dbReference type="InterPro" id="IPR004776">
    <property type="entry name" value="Mem_transp_PIN-like"/>
</dbReference>
<dbReference type="GO" id="GO:0005886">
    <property type="term" value="C:plasma membrane"/>
    <property type="evidence" value="ECO:0007669"/>
    <property type="project" value="UniProtKB-SubCell"/>
</dbReference>
<feature type="transmembrane region" description="Helical" evidence="8">
    <location>
        <begin position="234"/>
        <end position="258"/>
    </location>
</feature>
<keyword evidence="3" id="KW-0813">Transport</keyword>
<feature type="transmembrane region" description="Helical" evidence="8">
    <location>
        <begin position="6"/>
        <end position="23"/>
    </location>
</feature>
<dbReference type="EMBL" id="RMVG01000002">
    <property type="protein sequence ID" value="RPE03661.1"/>
    <property type="molecule type" value="Genomic_DNA"/>
</dbReference>
<accession>A0A3N4PFR7</accession>
<evidence type="ECO:0000313" key="10">
    <source>
        <dbReference type="Proteomes" id="UP000281332"/>
    </source>
</evidence>
<keyword evidence="4" id="KW-1003">Cell membrane</keyword>
<dbReference type="Gene3D" id="1.20.1530.20">
    <property type="match status" value="1"/>
</dbReference>
<comment type="subcellular location">
    <subcellularLocation>
        <location evidence="1">Cell membrane</location>
        <topology evidence="1">Multi-pass membrane protein</topology>
    </subcellularLocation>
</comment>
<dbReference type="OrthoDB" id="109606at2"/>
<evidence type="ECO:0000256" key="6">
    <source>
        <dbReference type="ARBA" id="ARBA00022989"/>
    </source>
</evidence>
<keyword evidence="6 8" id="KW-1133">Transmembrane helix</keyword>
<dbReference type="Proteomes" id="UP000281332">
    <property type="component" value="Unassembled WGS sequence"/>
</dbReference>
<name>A0A3N4PFR7_9GAMM</name>
<dbReference type="AlphaFoldDB" id="A0A3N4PFR7"/>
<evidence type="ECO:0000256" key="7">
    <source>
        <dbReference type="ARBA" id="ARBA00023136"/>
    </source>
</evidence>
<evidence type="ECO:0000256" key="8">
    <source>
        <dbReference type="SAM" id="Phobius"/>
    </source>
</evidence>
<evidence type="ECO:0000256" key="2">
    <source>
        <dbReference type="ARBA" id="ARBA00010145"/>
    </source>
</evidence>
<feature type="transmembrane region" description="Helical" evidence="8">
    <location>
        <begin position="97"/>
        <end position="117"/>
    </location>
</feature>
<sequence>MIYTIVHALAPIFVIMLLGFWAGKAGMVDNKNVSLLNIFVMDFALPAALFSATVQTPWPGIVAQWPLIVVITGAMWITYAAIYFLATKVFKKSPQDAAVLTLTVALPNYAALGLPILGSVLGENATTSLSVAVAIACGSVLLTPLCLLILEREKARAAGENHGSTFAMLPLLMWRSVKKPIVLGPLVGVVLSAIGIKMPDLVLAAIKPLGLAATAAALFLTGVILSARKLKLNAVVGVGTIVKLLVQPFIAWGIVAALGLSGPVAITAILMIALSAGFFGVVFGNRFGVQSPDAEAVLLLSSVLCILSLPLFITLTSGI</sequence>
<evidence type="ECO:0000256" key="1">
    <source>
        <dbReference type="ARBA" id="ARBA00004651"/>
    </source>
</evidence>
<dbReference type="Pfam" id="PF03547">
    <property type="entry name" value="Mem_trans"/>
    <property type="match status" value="1"/>
</dbReference>
<evidence type="ECO:0000256" key="4">
    <source>
        <dbReference type="ARBA" id="ARBA00022475"/>
    </source>
</evidence>
<gene>
    <name evidence="9" type="ORF">BBB56_04030</name>
</gene>
<keyword evidence="5 8" id="KW-0812">Transmembrane</keyword>
<keyword evidence="10" id="KW-1185">Reference proteome</keyword>
<comment type="similarity">
    <text evidence="2">Belongs to the auxin efflux carrier (TC 2.A.69) family.</text>
</comment>
<evidence type="ECO:0000256" key="3">
    <source>
        <dbReference type="ARBA" id="ARBA00022448"/>
    </source>
</evidence>
<protein>
    <submittedName>
        <fullName evidence="9">AEC family transporter</fullName>
    </submittedName>
</protein>
<feature type="transmembrane region" description="Helical" evidence="8">
    <location>
        <begin position="264"/>
        <end position="284"/>
    </location>
</feature>
<feature type="transmembrane region" description="Helical" evidence="8">
    <location>
        <begin position="296"/>
        <end position="315"/>
    </location>
</feature>
<comment type="caution">
    <text evidence="9">The sequence shown here is derived from an EMBL/GenBank/DDBJ whole genome shotgun (WGS) entry which is preliminary data.</text>
</comment>
<dbReference type="PANTHER" id="PTHR36838:SF1">
    <property type="entry name" value="SLR1864 PROTEIN"/>
    <property type="match status" value="1"/>
</dbReference>
<dbReference type="InterPro" id="IPR038770">
    <property type="entry name" value="Na+/solute_symporter_sf"/>
</dbReference>
<evidence type="ECO:0000313" key="9">
    <source>
        <dbReference type="EMBL" id="RPE03661.1"/>
    </source>
</evidence>
<evidence type="ECO:0000256" key="5">
    <source>
        <dbReference type="ARBA" id="ARBA00022692"/>
    </source>
</evidence>